<evidence type="ECO:0000313" key="2">
    <source>
        <dbReference type="EMBL" id="KAK1120651.1"/>
    </source>
</evidence>
<name>A0AA40FK73_9HYME</name>
<dbReference type="EMBL" id="JAHYIQ010000030">
    <property type="protein sequence ID" value="KAK1120651.1"/>
    <property type="molecule type" value="Genomic_DNA"/>
</dbReference>
<dbReference type="AlphaFoldDB" id="A0AA40FK73"/>
<evidence type="ECO:0000256" key="1">
    <source>
        <dbReference type="SAM" id="MobiDB-lite"/>
    </source>
</evidence>
<reference evidence="2" key="1">
    <citation type="submission" date="2021-10" db="EMBL/GenBank/DDBJ databases">
        <title>Melipona bicolor Genome sequencing and assembly.</title>
        <authorList>
            <person name="Araujo N.S."/>
            <person name="Arias M.C."/>
        </authorList>
    </citation>
    <scope>NUCLEOTIDE SEQUENCE</scope>
    <source>
        <strain evidence="2">USP_2M_L1-L4_2017</strain>
        <tissue evidence="2">Whole body</tissue>
    </source>
</reference>
<dbReference type="Proteomes" id="UP001177670">
    <property type="component" value="Unassembled WGS sequence"/>
</dbReference>
<feature type="region of interest" description="Disordered" evidence="1">
    <location>
        <begin position="24"/>
        <end position="77"/>
    </location>
</feature>
<sequence length="164" mass="17806">MYNETMVTSVGCIDETIEQIEQTARATRKNARSNQVQGNSANGNTRVSVCHSEIPEMPEPSASFHRRSRDPSAGNGRNHCHALEAFGPPIIDDKKSNFQARLRAKGIGARFDRKVSETWYRASIGTCSNVSTTSCITLISVVDDVGTLGARDQAPLQSRISPAA</sequence>
<accession>A0AA40FK73</accession>
<evidence type="ECO:0000313" key="3">
    <source>
        <dbReference type="Proteomes" id="UP001177670"/>
    </source>
</evidence>
<protein>
    <submittedName>
        <fullName evidence="2">Uncharacterized protein</fullName>
    </submittedName>
</protein>
<keyword evidence="3" id="KW-1185">Reference proteome</keyword>
<gene>
    <name evidence="2" type="ORF">K0M31_012257</name>
</gene>
<comment type="caution">
    <text evidence="2">The sequence shown here is derived from an EMBL/GenBank/DDBJ whole genome shotgun (WGS) entry which is preliminary data.</text>
</comment>
<feature type="compositionally biased region" description="Polar residues" evidence="1">
    <location>
        <begin position="32"/>
        <end position="47"/>
    </location>
</feature>
<organism evidence="2 3">
    <name type="scientific">Melipona bicolor</name>
    <dbReference type="NCBI Taxonomy" id="60889"/>
    <lineage>
        <taxon>Eukaryota</taxon>
        <taxon>Metazoa</taxon>
        <taxon>Ecdysozoa</taxon>
        <taxon>Arthropoda</taxon>
        <taxon>Hexapoda</taxon>
        <taxon>Insecta</taxon>
        <taxon>Pterygota</taxon>
        <taxon>Neoptera</taxon>
        <taxon>Endopterygota</taxon>
        <taxon>Hymenoptera</taxon>
        <taxon>Apocrita</taxon>
        <taxon>Aculeata</taxon>
        <taxon>Apoidea</taxon>
        <taxon>Anthophila</taxon>
        <taxon>Apidae</taxon>
        <taxon>Melipona</taxon>
    </lineage>
</organism>
<proteinExistence type="predicted"/>